<proteinExistence type="predicted"/>
<organism evidence="1 2">
    <name type="scientific">Diaphorina citri</name>
    <name type="common">Asian citrus psyllid</name>
    <dbReference type="NCBI Taxonomy" id="121845"/>
    <lineage>
        <taxon>Eukaryota</taxon>
        <taxon>Metazoa</taxon>
        <taxon>Ecdysozoa</taxon>
        <taxon>Arthropoda</taxon>
        <taxon>Hexapoda</taxon>
        <taxon>Insecta</taxon>
        <taxon>Pterygota</taxon>
        <taxon>Neoptera</taxon>
        <taxon>Paraneoptera</taxon>
        <taxon>Hemiptera</taxon>
        <taxon>Sternorrhyncha</taxon>
        <taxon>Psylloidea</taxon>
        <taxon>Psyllidae</taxon>
        <taxon>Diaphorininae</taxon>
        <taxon>Diaphorina</taxon>
    </lineage>
</organism>
<dbReference type="GeneID" id="108254465"/>
<evidence type="ECO:0000313" key="2">
    <source>
        <dbReference type="RefSeq" id="XP_017304939.1"/>
    </source>
</evidence>
<protein>
    <submittedName>
        <fullName evidence="2">Uncharacterized protein LOC108254465</fullName>
    </submittedName>
</protein>
<dbReference type="OMA" id="CPVMVVE"/>
<gene>
    <name evidence="2" type="primary">LOC108254465</name>
</gene>
<keyword evidence="1" id="KW-1185">Reference proteome</keyword>
<dbReference type="AlphaFoldDB" id="A0A1S4ERW4"/>
<accession>A0A1S4ERW4</accession>
<dbReference type="RefSeq" id="XP_017304939.1">
    <property type="nucleotide sequence ID" value="XM_017449450.2"/>
</dbReference>
<dbReference type="Proteomes" id="UP000079169">
    <property type="component" value="Unplaced"/>
</dbReference>
<name>A0A1S4ERW4_DIACI</name>
<sequence>MVTELIANDILNTIATMPHLDTLELINFDVKPGFEESFSRCICLRHVLIIPTYIKQSAVTVQRMVIALSSMNHILTRV</sequence>
<dbReference type="KEGG" id="dci:108254465"/>
<dbReference type="STRING" id="121845.A0A1S4ERW4"/>
<feature type="non-terminal residue" evidence="2">
    <location>
        <position position="78"/>
    </location>
</feature>
<evidence type="ECO:0000313" key="1">
    <source>
        <dbReference type="Proteomes" id="UP000079169"/>
    </source>
</evidence>
<reference evidence="2" key="1">
    <citation type="submission" date="2025-08" db="UniProtKB">
        <authorList>
            <consortium name="RefSeq"/>
        </authorList>
    </citation>
    <scope>IDENTIFICATION</scope>
</reference>
<dbReference type="PaxDb" id="121845-A0A1S4ERW4"/>